<keyword evidence="5" id="KW-0812">Transmembrane</keyword>
<evidence type="ECO:0000256" key="1">
    <source>
        <dbReference type="ARBA" id="ARBA00022741"/>
    </source>
</evidence>
<feature type="region of interest" description="Disordered" evidence="4">
    <location>
        <begin position="1"/>
        <end position="40"/>
    </location>
</feature>
<sequence>MSLQLTHVRPESGSRPEAPTSRTEEIQLKPPPVAPKNPPASTVQRLGPILLIVAVVGMMVVGYKSGRMFSGAGMLFPFMLVTGSLMMFVNRGGQKKGEVAKERADYVRYIDSCRSSAVEAAAAQFDAVVFHYPPSDQLALQIGTARMWQRRPGAAEFGHVRVGVGVVRAARSYAPLQIGALEDQEPACLQAVNDFLAEHSFVRDIARPLSLVAAPTWSLIGDEDAARAAARAMLVHLAFFHGPDDMLIAVIADESRAPAWDWVKWLPHHRFGRRRTVLTVESAAELAAVMGEDFTNRGRFSTGSTLPASSDLQKAAGDAGPAAAGGAVQHLVVLCDAGNVDWPVLAGDGRGREGVTILDMTGSCPWSSRASTLVYRDGQVLHHDPAVVSGTGSIVERVDNVAGRSKAGAGEPDFLATAEGVSIPVAEGFARKLAPWRPGTKASRVLSAGGDTSTSIDLVSLLNLEDAASFDPYRTWEWARNHRNFLRVPTGEYIDSGRTWYLDLKEDDASDGPHIGLGGSTGSGKSELLRTLVLALCMTHSPEDLVITPADFKGNKTFAGLERLRHVLFVLHNLDESPDRRARLLQVFQGEILRRERLIDSLGEDAKNAEEYRALRRRRPDLGLEPMPAWFIPFDELMQAKREAPELLTMMEIAGTVGRSLDIHMMPVSQTYDESLMAGIDTHIKGRIALTMNNPKDYRPLLGSSNPGALPTRKGVGYFVQNPAAGTPPLRVQTCYVSGPYVPPKPAATEEEVRADKDYFKPVLLSGLPDPAATDIERGYSAHDLPDTELDDLDESEPDAEDVDGDGDGEDTDDTGTRTVMSTIIDVLEGQGEIPRQIWLPELVHYTPVSRLADRYVRESGRPGPLDLVAPCGLVDKPRTHEQHVLAVGLRQNVAILGRPDSGKSFALTALIMAAASIYSPERVQFYCLDNGGGALGQLVTLDHVGDVVTGIGNEYAIERLLNHIQHILRNREAQWSSAGIYDVNTWRRRRFGDEDGPVVDDGYGDVYLVVDGADSFCNQFAEHKATLLSLADRGPKYGLHVVLSARSPNSRGMYQFWELINGWYELKFTDSGESKMGRPCAEAVPNLPGRGLISASGQGAARKDAIAATYTNLKSIPAEPAWHVLFGEPVIETADTGDVLDGAPACEALNEAYPDARPAKRIPVLPPVVRLDSLPPAEPGALRLGQRESDLSTQLWRPGVDSHLFVMGESKCGRSTTLRTVGHQLSQLAEDADPHRKPVIVVFDLRNSLLGVVPGADRYVYDTSQVDEAVQYVQGLLASRSTDEVLTQEQLLARRQHGVTFEGPEIFVLIDDYSDFTAGYSDPFERWEKAAARGAAIGFHLVIGRVADTAAYMAPRGAVAGVRSSGAPVLLMSADPSLVNIVGKTKGQKLPPGRGLYIARDDRMMIQVAEQD</sequence>
<feature type="binding site" evidence="3">
    <location>
        <begin position="519"/>
        <end position="526"/>
    </location>
    <ligand>
        <name>ATP</name>
        <dbReference type="ChEBI" id="CHEBI:30616"/>
    </ligand>
</feature>
<dbReference type="InterPro" id="IPR050206">
    <property type="entry name" value="FtsK/SpoIIIE/SftA"/>
</dbReference>
<evidence type="ECO:0000256" key="5">
    <source>
        <dbReference type="SAM" id="Phobius"/>
    </source>
</evidence>
<name>A0A2S8BEF5_9MYCO</name>
<evidence type="ECO:0000259" key="6">
    <source>
        <dbReference type="PROSITE" id="PS50901"/>
    </source>
</evidence>
<gene>
    <name evidence="7" type="primary">eccC_4</name>
    <name evidence="7" type="ORF">C1Y40_04790</name>
</gene>
<protein>
    <submittedName>
        <fullName evidence="7">ESX secretion system protein EccC</fullName>
    </submittedName>
</protein>
<keyword evidence="2 3" id="KW-0067">ATP-binding</keyword>
<dbReference type="PANTHER" id="PTHR22683">
    <property type="entry name" value="SPORULATION PROTEIN RELATED"/>
    <property type="match status" value="1"/>
</dbReference>
<evidence type="ECO:0000256" key="3">
    <source>
        <dbReference type="PROSITE-ProRule" id="PRU00289"/>
    </source>
</evidence>
<keyword evidence="5" id="KW-1133">Transmembrane helix</keyword>
<feature type="domain" description="FtsK" evidence="6">
    <location>
        <begin position="497"/>
        <end position="699"/>
    </location>
</feature>
<organism evidence="7 8">
    <name type="scientific">Mycobacterium talmoniae</name>
    <dbReference type="NCBI Taxonomy" id="1858794"/>
    <lineage>
        <taxon>Bacteria</taxon>
        <taxon>Bacillati</taxon>
        <taxon>Actinomycetota</taxon>
        <taxon>Actinomycetes</taxon>
        <taxon>Mycobacteriales</taxon>
        <taxon>Mycobacteriaceae</taxon>
        <taxon>Mycobacterium</taxon>
    </lineage>
</organism>
<feature type="binding site" evidence="3">
    <location>
        <begin position="898"/>
        <end position="905"/>
    </location>
    <ligand>
        <name>ATP</name>
        <dbReference type="ChEBI" id="CHEBI:30616"/>
    </ligand>
</feature>
<keyword evidence="1 3" id="KW-0547">Nucleotide-binding</keyword>
<feature type="transmembrane region" description="Helical" evidence="5">
    <location>
        <begin position="46"/>
        <end position="63"/>
    </location>
</feature>
<comment type="caution">
    <text evidence="7">The sequence shown here is derived from an EMBL/GenBank/DDBJ whole genome shotgun (WGS) entry which is preliminary data.</text>
</comment>
<evidence type="ECO:0000313" key="8">
    <source>
        <dbReference type="Proteomes" id="UP000238296"/>
    </source>
</evidence>
<dbReference type="GO" id="GO:0005524">
    <property type="term" value="F:ATP binding"/>
    <property type="evidence" value="ECO:0007669"/>
    <property type="project" value="UniProtKB-UniRule"/>
</dbReference>
<accession>A0A2S8BEF5</accession>
<dbReference type="GO" id="GO:0003677">
    <property type="term" value="F:DNA binding"/>
    <property type="evidence" value="ECO:0007669"/>
    <property type="project" value="InterPro"/>
</dbReference>
<evidence type="ECO:0000256" key="2">
    <source>
        <dbReference type="ARBA" id="ARBA00022840"/>
    </source>
</evidence>
<proteinExistence type="predicted"/>
<dbReference type="Proteomes" id="UP000238296">
    <property type="component" value="Unassembled WGS sequence"/>
</dbReference>
<evidence type="ECO:0000313" key="7">
    <source>
        <dbReference type="EMBL" id="PQM45050.1"/>
    </source>
</evidence>
<feature type="compositionally biased region" description="Pro residues" evidence="4">
    <location>
        <begin position="29"/>
        <end position="38"/>
    </location>
</feature>
<reference evidence="7 8" key="1">
    <citation type="journal article" date="2017" name="Int. J. Syst. Evol. Microbiol.">
        <title>Mycobacterium talmoniae sp. nov., a slowly growing mycobacterium isolated from human respiratory samples.</title>
        <authorList>
            <person name="Davidson R.M."/>
            <person name="DeGroote M.A."/>
            <person name="Marola J.L."/>
            <person name="Buss S."/>
            <person name="Jones V."/>
            <person name="McNeil M.R."/>
            <person name="Freifeld A.G."/>
            <person name="Elaine Epperson L."/>
            <person name="Hasan N.A."/>
            <person name="Jackson M."/>
            <person name="Iwen P.C."/>
            <person name="Salfinger M."/>
            <person name="Strong M."/>
        </authorList>
    </citation>
    <scope>NUCLEOTIDE SEQUENCE [LARGE SCALE GENOMIC DNA]</scope>
    <source>
        <strain evidence="7 8">ATCC BAA-2683</strain>
    </source>
</reference>
<evidence type="ECO:0000256" key="4">
    <source>
        <dbReference type="SAM" id="MobiDB-lite"/>
    </source>
</evidence>
<dbReference type="PANTHER" id="PTHR22683:SF1">
    <property type="entry name" value="TYPE VII SECRETION SYSTEM PROTEIN ESSC"/>
    <property type="match status" value="1"/>
</dbReference>
<feature type="compositionally biased region" description="Acidic residues" evidence="4">
    <location>
        <begin position="787"/>
        <end position="814"/>
    </location>
</feature>
<dbReference type="SUPFAM" id="SSF52540">
    <property type="entry name" value="P-loop containing nucleoside triphosphate hydrolases"/>
    <property type="match status" value="3"/>
</dbReference>
<dbReference type="InterPro" id="IPR002543">
    <property type="entry name" value="FtsK_dom"/>
</dbReference>
<dbReference type="EMBL" id="PPEA01000675">
    <property type="protein sequence ID" value="PQM45050.1"/>
    <property type="molecule type" value="Genomic_DNA"/>
</dbReference>
<dbReference type="InterPro" id="IPR027417">
    <property type="entry name" value="P-loop_NTPase"/>
</dbReference>
<dbReference type="PROSITE" id="PS50901">
    <property type="entry name" value="FTSK"/>
    <property type="match status" value="2"/>
</dbReference>
<feature type="domain" description="FtsK" evidence="6">
    <location>
        <begin position="882"/>
        <end position="1076"/>
    </location>
</feature>
<keyword evidence="5" id="KW-0472">Membrane</keyword>
<feature type="region of interest" description="Disordered" evidence="4">
    <location>
        <begin position="783"/>
        <end position="816"/>
    </location>
</feature>
<feature type="transmembrane region" description="Helical" evidence="5">
    <location>
        <begin position="70"/>
        <end position="89"/>
    </location>
</feature>
<dbReference type="Gene3D" id="3.40.50.300">
    <property type="entry name" value="P-loop containing nucleotide triphosphate hydrolases"/>
    <property type="match status" value="3"/>
</dbReference>
<dbReference type="Pfam" id="PF01580">
    <property type="entry name" value="FtsK_SpoIIIE"/>
    <property type="match status" value="2"/>
</dbReference>